<proteinExistence type="predicted"/>
<evidence type="ECO:0000313" key="3">
    <source>
        <dbReference type="Proteomes" id="UP001596422"/>
    </source>
</evidence>
<keyword evidence="3" id="KW-1185">Reference proteome</keyword>
<dbReference type="RefSeq" id="WP_379910599.1">
    <property type="nucleotide sequence ID" value="NZ_JBHSWE010000001.1"/>
</dbReference>
<organism evidence="2 3">
    <name type="scientific">Marinobacterium aestuariivivens</name>
    <dbReference type="NCBI Taxonomy" id="1698799"/>
    <lineage>
        <taxon>Bacteria</taxon>
        <taxon>Pseudomonadati</taxon>
        <taxon>Pseudomonadota</taxon>
        <taxon>Gammaproteobacteria</taxon>
        <taxon>Oceanospirillales</taxon>
        <taxon>Oceanospirillaceae</taxon>
        <taxon>Marinobacterium</taxon>
    </lineage>
</organism>
<sequence length="49" mass="4833">MIPSIALSLLLMAGACAAEVQLYEVPLGEGSAPHGVIQGPAGADPYPVG</sequence>
<evidence type="ECO:0000313" key="2">
    <source>
        <dbReference type="EMBL" id="MFC6672140.1"/>
    </source>
</evidence>
<dbReference type="Proteomes" id="UP001596422">
    <property type="component" value="Unassembled WGS sequence"/>
</dbReference>
<gene>
    <name evidence="2" type="ORF">ACFQDL_20280</name>
</gene>
<accession>A0ABW2A3Q1</accession>
<dbReference type="EMBL" id="JBHSWE010000001">
    <property type="protein sequence ID" value="MFC6672140.1"/>
    <property type="molecule type" value="Genomic_DNA"/>
</dbReference>
<evidence type="ECO:0000256" key="1">
    <source>
        <dbReference type="SAM" id="SignalP"/>
    </source>
</evidence>
<comment type="caution">
    <text evidence="2">The sequence shown here is derived from an EMBL/GenBank/DDBJ whole genome shotgun (WGS) entry which is preliminary data.</text>
</comment>
<feature type="signal peptide" evidence="1">
    <location>
        <begin position="1"/>
        <end position="17"/>
    </location>
</feature>
<feature type="chain" id="PRO_5046281655" evidence="1">
    <location>
        <begin position="18"/>
        <end position="49"/>
    </location>
</feature>
<reference evidence="3" key="1">
    <citation type="journal article" date="2019" name="Int. J. Syst. Evol. Microbiol.">
        <title>The Global Catalogue of Microorganisms (GCM) 10K type strain sequencing project: providing services to taxonomists for standard genome sequencing and annotation.</title>
        <authorList>
            <consortium name="The Broad Institute Genomics Platform"/>
            <consortium name="The Broad Institute Genome Sequencing Center for Infectious Disease"/>
            <person name="Wu L."/>
            <person name="Ma J."/>
        </authorList>
    </citation>
    <scope>NUCLEOTIDE SEQUENCE [LARGE SCALE GENOMIC DNA]</scope>
    <source>
        <strain evidence="3">NBRC 111756</strain>
    </source>
</reference>
<name>A0ABW2A3Q1_9GAMM</name>
<keyword evidence="1" id="KW-0732">Signal</keyword>
<protein>
    <submittedName>
        <fullName evidence="2">Uncharacterized protein</fullName>
    </submittedName>
</protein>